<evidence type="ECO:0000259" key="1">
    <source>
        <dbReference type="Pfam" id="PF13439"/>
    </source>
</evidence>
<evidence type="ECO:0000313" key="3">
    <source>
        <dbReference type="Proteomes" id="UP001221838"/>
    </source>
</evidence>
<dbReference type="PANTHER" id="PTHR12526">
    <property type="entry name" value="GLYCOSYLTRANSFERASE"/>
    <property type="match status" value="1"/>
</dbReference>
<keyword evidence="2" id="KW-0328">Glycosyltransferase</keyword>
<dbReference type="Pfam" id="PF13692">
    <property type="entry name" value="Glyco_trans_1_4"/>
    <property type="match status" value="1"/>
</dbReference>
<dbReference type="EMBL" id="JAQNDM010000002">
    <property type="protein sequence ID" value="MDC0712436.1"/>
    <property type="molecule type" value="Genomic_DNA"/>
</dbReference>
<dbReference type="GO" id="GO:0016757">
    <property type="term" value="F:glycosyltransferase activity"/>
    <property type="evidence" value="ECO:0007669"/>
    <property type="project" value="UniProtKB-KW"/>
</dbReference>
<keyword evidence="3" id="KW-1185">Reference proteome</keyword>
<gene>
    <name evidence="2" type="ORF">POL68_28500</name>
</gene>
<dbReference type="Gene3D" id="3.40.50.2000">
    <property type="entry name" value="Glycogen Phosphorylase B"/>
    <property type="match status" value="2"/>
</dbReference>
<reference evidence="2 3" key="1">
    <citation type="submission" date="2022-11" db="EMBL/GenBank/DDBJ databases">
        <title>Minimal conservation of predation-associated metabolite biosynthetic gene clusters underscores biosynthetic potential of Myxococcota including descriptions for ten novel species: Archangium lansinium sp. nov., Myxococcus landrumus sp. nov., Nannocystis bai.</title>
        <authorList>
            <person name="Ahearne A."/>
            <person name="Stevens C."/>
            <person name="Dowd S."/>
        </authorList>
    </citation>
    <scope>NUCLEOTIDE SEQUENCE [LARGE SCALE GENOMIC DNA]</scope>
    <source>
        <strain evidence="2 3">NCWAL01</strain>
    </source>
</reference>
<proteinExistence type="predicted"/>
<dbReference type="Proteomes" id="UP001221838">
    <property type="component" value="Unassembled WGS sequence"/>
</dbReference>
<name>A0ABT5DFJ2_9BACT</name>
<dbReference type="EC" id="2.4.-.-" evidence="2"/>
<dbReference type="PANTHER" id="PTHR12526:SF630">
    <property type="entry name" value="GLYCOSYLTRANSFERASE"/>
    <property type="match status" value="1"/>
</dbReference>
<sequence>MDKRIRLVEFTNTFHLGGGEVQFLELLRGLPRSRYDIQVLALEATGPLLPEVRKLGLEPETFPLGPSLVHRQTVRQIVRLAQWLKAQRVDLLHVHDFYTTLLAVPACRIARVPVVVGRLDLVHWHGRARHALLAAATHAANHAIANAEAVRRFMREREWFPEERVTVIRNGLRLEHFDARAAASLESPLPSVPEGAPLLTLVANMTHEVKRQEDFLEALAIVRRRHPHATALLVGDGVRRPELEARAQALGLAEAVHFLGHRTDVPAVLRRATVGILCSRHEGLSNAVMEGMAAGLPMVVTDAGGNAELVADGERGFVVPPISPPALAAAITRLLDEPALARRMGLAGRAFVESELTLERMVEAHDALFRRMTGFPSRNGTERSQAA</sequence>
<dbReference type="InterPro" id="IPR028098">
    <property type="entry name" value="Glyco_trans_4-like_N"/>
</dbReference>
<protein>
    <submittedName>
        <fullName evidence="2">Glycosyltransferase</fullName>
        <ecNumber evidence="2">2.4.-.-</ecNumber>
    </submittedName>
</protein>
<feature type="domain" description="Glycosyltransferase subfamily 4-like N-terminal" evidence="1">
    <location>
        <begin position="17"/>
        <end position="175"/>
    </location>
</feature>
<organism evidence="2 3">
    <name type="scientific">Stigmatella ashevillensis</name>
    <dbReference type="NCBI Taxonomy" id="2995309"/>
    <lineage>
        <taxon>Bacteria</taxon>
        <taxon>Pseudomonadati</taxon>
        <taxon>Myxococcota</taxon>
        <taxon>Myxococcia</taxon>
        <taxon>Myxococcales</taxon>
        <taxon>Cystobacterineae</taxon>
        <taxon>Archangiaceae</taxon>
        <taxon>Stigmatella</taxon>
    </lineage>
</organism>
<accession>A0ABT5DFJ2</accession>
<keyword evidence="2" id="KW-0808">Transferase</keyword>
<comment type="caution">
    <text evidence="2">The sequence shown here is derived from an EMBL/GenBank/DDBJ whole genome shotgun (WGS) entry which is preliminary data.</text>
</comment>
<evidence type="ECO:0000313" key="2">
    <source>
        <dbReference type="EMBL" id="MDC0712436.1"/>
    </source>
</evidence>
<dbReference type="RefSeq" id="WP_272142566.1">
    <property type="nucleotide sequence ID" value="NZ_JAQNDM010000002.1"/>
</dbReference>
<dbReference type="Pfam" id="PF13439">
    <property type="entry name" value="Glyco_transf_4"/>
    <property type="match status" value="1"/>
</dbReference>
<dbReference type="SUPFAM" id="SSF53756">
    <property type="entry name" value="UDP-Glycosyltransferase/glycogen phosphorylase"/>
    <property type="match status" value="1"/>
</dbReference>